<proteinExistence type="predicted"/>
<protein>
    <submittedName>
        <fullName evidence="1">Uncharacterized protein</fullName>
    </submittedName>
</protein>
<gene>
    <name evidence="1" type="ORF">QYT958_LOCUS44667</name>
</gene>
<evidence type="ECO:0000313" key="1">
    <source>
        <dbReference type="EMBL" id="CAF5097630.1"/>
    </source>
</evidence>
<comment type="caution">
    <text evidence="1">The sequence shown here is derived from an EMBL/GenBank/DDBJ whole genome shotgun (WGS) entry which is preliminary data.</text>
</comment>
<dbReference type="Proteomes" id="UP000663848">
    <property type="component" value="Unassembled WGS sequence"/>
</dbReference>
<dbReference type="EMBL" id="CAJOBR010070316">
    <property type="protein sequence ID" value="CAF5097630.1"/>
    <property type="molecule type" value="Genomic_DNA"/>
</dbReference>
<sequence>DPMLPLCGPTDIEDFLEFIEHPETHNELQGAVKQKLKCLFLSWNFFSSI</sequence>
<organism evidence="1 2">
    <name type="scientific">Rotaria socialis</name>
    <dbReference type="NCBI Taxonomy" id="392032"/>
    <lineage>
        <taxon>Eukaryota</taxon>
        <taxon>Metazoa</taxon>
        <taxon>Spiralia</taxon>
        <taxon>Gnathifera</taxon>
        <taxon>Rotifera</taxon>
        <taxon>Eurotatoria</taxon>
        <taxon>Bdelloidea</taxon>
        <taxon>Philodinida</taxon>
        <taxon>Philodinidae</taxon>
        <taxon>Rotaria</taxon>
    </lineage>
</organism>
<reference evidence="1" key="1">
    <citation type="submission" date="2021-02" db="EMBL/GenBank/DDBJ databases">
        <authorList>
            <person name="Nowell W R."/>
        </authorList>
    </citation>
    <scope>NUCLEOTIDE SEQUENCE</scope>
</reference>
<accession>A0A822EID7</accession>
<evidence type="ECO:0000313" key="2">
    <source>
        <dbReference type="Proteomes" id="UP000663848"/>
    </source>
</evidence>
<feature type="non-terminal residue" evidence="1">
    <location>
        <position position="1"/>
    </location>
</feature>
<name>A0A822EID7_9BILA</name>
<dbReference type="AlphaFoldDB" id="A0A822EID7"/>